<keyword evidence="2" id="KW-0479">Metal-binding</keyword>
<dbReference type="PANTHER" id="PTHR42796">
    <property type="entry name" value="FUMARYLACETOACETATE HYDROLASE DOMAIN-CONTAINING PROTEIN 2A-RELATED"/>
    <property type="match status" value="1"/>
</dbReference>
<organism evidence="4 5">
    <name type="scientific">Dactylosporangium fulvum</name>
    <dbReference type="NCBI Taxonomy" id="53359"/>
    <lineage>
        <taxon>Bacteria</taxon>
        <taxon>Bacillati</taxon>
        <taxon>Actinomycetota</taxon>
        <taxon>Actinomycetes</taxon>
        <taxon>Micromonosporales</taxon>
        <taxon>Micromonosporaceae</taxon>
        <taxon>Dactylosporangium</taxon>
    </lineage>
</organism>
<dbReference type="EMBL" id="CP073720">
    <property type="protein sequence ID" value="UWP86950.1"/>
    <property type="molecule type" value="Genomic_DNA"/>
</dbReference>
<keyword evidence="4" id="KW-0378">Hydrolase</keyword>
<evidence type="ECO:0000256" key="2">
    <source>
        <dbReference type="ARBA" id="ARBA00022723"/>
    </source>
</evidence>
<evidence type="ECO:0000256" key="1">
    <source>
        <dbReference type="ARBA" id="ARBA00010211"/>
    </source>
</evidence>
<reference evidence="4" key="1">
    <citation type="submission" date="2021-04" db="EMBL/GenBank/DDBJ databases">
        <authorList>
            <person name="Hartkoorn R.C."/>
            <person name="Beaudoing E."/>
            <person name="Hot D."/>
        </authorList>
    </citation>
    <scope>NUCLEOTIDE SEQUENCE</scope>
    <source>
        <strain evidence="4">NRRL B-16292</strain>
    </source>
</reference>
<feature type="domain" description="Fumarylacetoacetase-like C-terminal" evidence="3">
    <location>
        <begin position="74"/>
        <end position="275"/>
    </location>
</feature>
<dbReference type="InterPro" id="IPR051121">
    <property type="entry name" value="FAH"/>
</dbReference>
<dbReference type="Pfam" id="PF01557">
    <property type="entry name" value="FAA_hydrolase"/>
    <property type="match status" value="1"/>
</dbReference>
<dbReference type="InterPro" id="IPR011234">
    <property type="entry name" value="Fumarylacetoacetase-like_C"/>
</dbReference>
<dbReference type="SUPFAM" id="SSF56529">
    <property type="entry name" value="FAH"/>
    <property type="match status" value="1"/>
</dbReference>
<dbReference type="GO" id="GO:0016787">
    <property type="term" value="F:hydrolase activity"/>
    <property type="evidence" value="ECO:0007669"/>
    <property type="project" value="UniProtKB-KW"/>
</dbReference>
<dbReference type="Gene3D" id="3.90.850.10">
    <property type="entry name" value="Fumarylacetoacetase-like, C-terminal domain"/>
    <property type="match status" value="1"/>
</dbReference>
<name>A0ABY5WA63_9ACTN</name>
<evidence type="ECO:0000313" key="4">
    <source>
        <dbReference type="EMBL" id="UWP86950.1"/>
    </source>
</evidence>
<sequence length="282" mass="30089">MRIANVAGRLTIVTAAGGIDVERASGSRFPADPAAVFDRWPDFLEWAAGLDGPVADVPIDEAHLGPPSPRPSQVFAVGLNYGAHATEAGYAADVPVTFTKFPSCITGPDTDLPIPGDRVDWEVELVVVIGTTARSVPMAEAWQYVAGLTVGQDYSERRVQLIGQSPQFSLGKSFPGFGPTGPWLVTPDEFDNADDLRLECRVNGELMQAGRTSDMIQSVPALIAQLSTVCTLRPGDLIFTGTPEGVGSARTPPIYLRPGDEVVSWIEGIGTMRQRCVKVEAP</sequence>
<dbReference type="Proteomes" id="UP001059617">
    <property type="component" value="Chromosome"/>
</dbReference>
<evidence type="ECO:0000313" key="5">
    <source>
        <dbReference type="Proteomes" id="UP001059617"/>
    </source>
</evidence>
<protein>
    <submittedName>
        <fullName evidence="4">Fumarylacetoacetate hydrolase family protein</fullName>
    </submittedName>
</protein>
<keyword evidence="5" id="KW-1185">Reference proteome</keyword>
<accession>A0ABY5WA63</accession>
<comment type="similarity">
    <text evidence="1">Belongs to the FAH family.</text>
</comment>
<dbReference type="PANTHER" id="PTHR42796:SF4">
    <property type="entry name" value="FUMARYLACETOACETATE HYDROLASE DOMAIN-CONTAINING PROTEIN 2A"/>
    <property type="match status" value="1"/>
</dbReference>
<reference evidence="4" key="2">
    <citation type="submission" date="2022-09" db="EMBL/GenBank/DDBJ databases">
        <title>Biosynthetic gene clusters of Dactylosporangioum fulvum.</title>
        <authorList>
            <person name="Caradec T."/>
        </authorList>
    </citation>
    <scope>NUCLEOTIDE SEQUENCE</scope>
    <source>
        <strain evidence="4">NRRL B-16292</strain>
    </source>
</reference>
<proteinExistence type="inferred from homology"/>
<gene>
    <name evidence="4" type="ORF">Dfulv_22975</name>
</gene>
<dbReference type="InterPro" id="IPR036663">
    <property type="entry name" value="Fumarylacetoacetase_C_sf"/>
</dbReference>
<evidence type="ECO:0000259" key="3">
    <source>
        <dbReference type="Pfam" id="PF01557"/>
    </source>
</evidence>
<dbReference type="RefSeq" id="WP_259866641.1">
    <property type="nucleotide sequence ID" value="NZ_BAAAST010000015.1"/>
</dbReference>